<keyword evidence="1" id="KW-0732">Signal</keyword>
<accession>A0A0D9P4N8</accession>
<protein>
    <submittedName>
        <fullName evidence="2">Uncharacterized protein</fullName>
    </submittedName>
</protein>
<organism evidence="2 3">
    <name type="scientific">Metarhizium anisopliae BRIP 53293</name>
    <dbReference type="NCBI Taxonomy" id="1291518"/>
    <lineage>
        <taxon>Eukaryota</taxon>
        <taxon>Fungi</taxon>
        <taxon>Dikarya</taxon>
        <taxon>Ascomycota</taxon>
        <taxon>Pezizomycotina</taxon>
        <taxon>Sordariomycetes</taxon>
        <taxon>Hypocreomycetidae</taxon>
        <taxon>Hypocreales</taxon>
        <taxon>Clavicipitaceae</taxon>
        <taxon>Metarhizium</taxon>
    </lineage>
</organism>
<proteinExistence type="predicted"/>
<evidence type="ECO:0000313" key="3">
    <source>
        <dbReference type="Proteomes" id="UP000054544"/>
    </source>
</evidence>
<evidence type="ECO:0000313" key="2">
    <source>
        <dbReference type="EMBL" id="KJK81046.1"/>
    </source>
</evidence>
<gene>
    <name evidence="2" type="ORF">H634G_03580</name>
</gene>
<dbReference type="OrthoDB" id="3660930at2759"/>
<feature type="chain" id="PRO_5002342060" evidence="1">
    <location>
        <begin position="20"/>
        <end position="89"/>
    </location>
</feature>
<dbReference type="AlphaFoldDB" id="A0A0D9P4N8"/>
<keyword evidence="3" id="KW-1185">Reference proteome</keyword>
<dbReference type="EMBL" id="KE384727">
    <property type="protein sequence ID" value="KJK81046.1"/>
    <property type="molecule type" value="Genomic_DNA"/>
</dbReference>
<reference evidence="3" key="1">
    <citation type="journal article" date="2014" name="BMC Genomics">
        <title>The genome sequence of the biocontrol fungus Metarhizium anisopliae and comparative genomics of Metarhizium species.</title>
        <authorList>
            <person name="Pattemore J.A."/>
            <person name="Hane J.K."/>
            <person name="Williams A.H."/>
            <person name="Wilson B.A."/>
            <person name="Stodart B.J."/>
            <person name="Ash G.J."/>
        </authorList>
    </citation>
    <scope>NUCLEOTIDE SEQUENCE [LARGE SCALE GENOMIC DNA]</scope>
    <source>
        <strain evidence="3">BRIP 53293</strain>
    </source>
</reference>
<evidence type="ECO:0000256" key="1">
    <source>
        <dbReference type="SAM" id="SignalP"/>
    </source>
</evidence>
<dbReference type="Proteomes" id="UP000054544">
    <property type="component" value="Unassembled WGS sequence"/>
</dbReference>
<sequence>MQVLKAVAIAVIYFQQVIAVPTSIEHLDAECGALGVMKIDKDTLPPGVNPDNVRKFLSHPESLLREKGRQEDIRTSMLERWTEEQGFGS</sequence>
<feature type="signal peptide" evidence="1">
    <location>
        <begin position="1"/>
        <end position="19"/>
    </location>
</feature>
<name>A0A0D9P4N8_METAN</name>